<dbReference type="OrthoDB" id="9808254at2"/>
<dbReference type="EMBL" id="FXXP01000002">
    <property type="protein sequence ID" value="SMX28884.1"/>
    <property type="molecule type" value="Genomic_DNA"/>
</dbReference>
<accession>A0A238JF98</accession>
<keyword evidence="1" id="KW-0732">Signal</keyword>
<dbReference type="AlphaFoldDB" id="A0A238JF98"/>
<feature type="chain" id="PRO_5013053994" description="Secreted protein" evidence="1">
    <location>
        <begin position="22"/>
        <end position="231"/>
    </location>
</feature>
<evidence type="ECO:0000313" key="2">
    <source>
        <dbReference type="EMBL" id="SMX28884.1"/>
    </source>
</evidence>
<dbReference type="Proteomes" id="UP000225972">
    <property type="component" value="Unassembled WGS sequence"/>
</dbReference>
<protein>
    <recommendedName>
        <fullName evidence="4">Secreted protein</fullName>
    </recommendedName>
</protein>
<dbReference type="SUPFAM" id="SSF52833">
    <property type="entry name" value="Thioredoxin-like"/>
    <property type="match status" value="1"/>
</dbReference>
<dbReference type="RefSeq" id="WP_099246552.1">
    <property type="nucleotide sequence ID" value="NZ_FXXP01000002.1"/>
</dbReference>
<proteinExistence type="predicted"/>
<evidence type="ECO:0000313" key="3">
    <source>
        <dbReference type="Proteomes" id="UP000225972"/>
    </source>
</evidence>
<reference evidence="3" key="1">
    <citation type="submission" date="2017-05" db="EMBL/GenBank/DDBJ databases">
        <authorList>
            <person name="Rodrigo-Torres L."/>
            <person name="Arahal R. D."/>
            <person name="Lucena T."/>
        </authorList>
    </citation>
    <scope>NUCLEOTIDE SEQUENCE [LARGE SCALE GENOMIC DNA]</scope>
    <source>
        <strain evidence="3">CECT 8649</strain>
    </source>
</reference>
<evidence type="ECO:0008006" key="4">
    <source>
        <dbReference type="Google" id="ProtNLM"/>
    </source>
</evidence>
<organism evidence="2 3">
    <name type="scientific">Pelagimonas phthalicica</name>
    <dbReference type="NCBI Taxonomy" id="1037362"/>
    <lineage>
        <taxon>Bacteria</taxon>
        <taxon>Pseudomonadati</taxon>
        <taxon>Pseudomonadota</taxon>
        <taxon>Alphaproteobacteria</taxon>
        <taxon>Rhodobacterales</taxon>
        <taxon>Roseobacteraceae</taxon>
        <taxon>Pelagimonas</taxon>
    </lineage>
</organism>
<feature type="signal peptide" evidence="1">
    <location>
        <begin position="1"/>
        <end position="21"/>
    </location>
</feature>
<dbReference type="InterPro" id="IPR010634">
    <property type="entry name" value="DUF1223"/>
</dbReference>
<dbReference type="Pfam" id="PF06764">
    <property type="entry name" value="DUF1223"/>
    <property type="match status" value="1"/>
</dbReference>
<name>A0A238JF98_9RHOB</name>
<keyword evidence="3" id="KW-1185">Reference proteome</keyword>
<dbReference type="PANTHER" id="PTHR36057">
    <property type="match status" value="1"/>
</dbReference>
<evidence type="ECO:0000256" key="1">
    <source>
        <dbReference type="SAM" id="SignalP"/>
    </source>
</evidence>
<dbReference type="PANTHER" id="PTHR36057:SF1">
    <property type="entry name" value="LIPOPROTEIN LIPID ATTACHMENT SITE-LIKE PROTEIN, PUTATIVE (DUF1223)-RELATED"/>
    <property type="match status" value="1"/>
</dbReference>
<sequence>MRKLLSLSVAVFTAFSGASWAQDNPVLVELFTSQGCSSCPPADALLHELAGRDDVIPLALHVDYWDYIGWKDSFAQAKFTKRQKGYARAGGWRTIYTPQMVINGAEDVVGSKPMKVTDLIRKHAARAPKVDLDVTRQGNTLVLSAKSLGQGDPCDIHIIRYKPSEEVAIGRGENAGRSLVYSHIVKDWQKVDQWDGQGTYQHEVALKGSEPVVVILQEPNYGAVVAAARLR</sequence>
<dbReference type="InterPro" id="IPR036249">
    <property type="entry name" value="Thioredoxin-like_sf"/>
</dbReference>
<gene>
    <name evidence="2" type="ORF">TRP8649_03011</name>
</gene>